<name>A0A2R6PNB2_9APHY</name>
<reference evidence="7 8" key="1">
    <citation type="submission" date="2018-02" db="EMBL/GenBank/DDBJ databases">
        <title>Genome sequence of the basidiomycete white-rot fungus Phlebia centrifuga.</title>
        <authorList>
            <person name="Granchi Z."/>
            <person name="Peng M."/>
            <person name="de Vries R.P."/>
            <person name="Hilden K."/>
            <person name="Makela M.R."/>
            <person name="Grigoriev I."/>
            <person name="Riley R."/>
        </authorList>
    </citation>
    <scope>NUCLEOTIDE SEQUENCE [LARGE SCALE GENOMIC DNA]</scope>
    <source>
        <strain evidence="7 8">FBCC195</strain>
    </source>
</reference>
<dbReference type="PANTHER" id="PTHR15495">
    <property type="entry name" value="NEGATIVE REGULATOR OF VESICLE FORMATION-RELATED"/>
    <property type="match status" value="1"/>
</dbReference>
<proteinExistence type="predicted"/>
<evidence type="ECO:0000256" key="2">
    <source>
        <dbReference type="ARBA" id="ARBA00022692"/>
    </source>
</evidence>
<dbReference type="InterPro" id="IPR039529">
    <property type="entry name" value="PGAP1/BST1"/>
</dbReference>
<dbReference type="GO" id="GO:0016020">
    <property type="term" value="C:membrane"/>
    <property type="evidence" value="ECO:0007669"/>
    <property type="project" value="GOC"/>
</dbReference>
<sequence>MSTPHTLPPARFDRHIDRIYTANQDNLARNPTPILSLCGGATDLMIPSESCILPTADREVDAVQPYRRSIFTSALEGSWTGVGHLAMVWCHQVRWRIARAALELGATSSASSRSVILDTWLRDGHRTSPKIDDTYGRYSDHLDLESEEVEVLPSELNLVLNNPHGSHTYILPGYASTFSKKFILYVFQGSIIPTSPQTALPLRASVFICPPQGFCTRMIPSSLKLVPSPILGRPFPVPDEGSDESEGVVVFEADMEVTGDMRVAVKVEGADGRGWIVGGFVQQEALFNNANSVGMYSAWCNFCNSTAELYLCFSVSGIPCAYCTEQFNPYDDPFPSPPIYCSDCL</sequence>
<dbReference type="InterPro" id="IPR012908">
    <property type="entry name" value="PGAP1-ab_dom-like"/>
</dbReference>
<dbReference type="STRING" id="98765.A0A2R6PNB2"/>
<dbReference type="PANTHER" id="PTHR15495:SF7">
    <property type="entry name" value="GPI INOSITOL-DEACYLASE"/>
    <property type="match status" value="1"/>
</dbReference>
<protein>
    <recommendedName>
        <fullName evidence="6">GPI inositol-deacylase PGAP1-like alpha/beta domain-containing protein</fullName>
    </recommendedName>
</protein>
<keyword evidence="8" id="KW-1185">Reference proteome</keyword>
<dbReference type="GO" id="GO:0006888">
    <property type="term" value="P:endoplasmic reticulum to Golgi vesicle-mediated transport"/>
    <property type="evidence" value="ECO:0007669"/>
    <property type="project" value="TreeGrafter"/>
</dbReference>
<evidence type="ECO:0000259" key="6">
    <source>
        <dbReference type="Pfam" id="PF07819"/>
    </source>
</evidence>
<dbReference type="EMBL" id="MLYV02000468">
    <property type="protein sequence ID" value="PSR93817.1"/>
    <property type="molecule type" value="Genomic_DNA"/>
</dbReference>
<keyword evidence="5" id="KW-0472">Membrane</keyword>
<comment type="subcellular location">
    <subcellularLocation>
        <location evidence="1">Endomembrane system</location>
    </subcellularLocation>
</comment>
<evidence type="ECO:0000313" key="7">
    <source>
        <dbReference type="EMBL" id="PSR93817.1"/>
    </source>
</evidence>
<evidence type="ECO:0000256" key="5">
    <source>
        <dbReference type="ARBA" id="ARBA00023136"/>
    </source>
</evidence>
<dbReference type="GO" id="GO:0005783">
    <property type="term" value="C:endoplasmic reticulum"/>
    <property type="evidence" value="ECO:0007669"/>
    <property type="project" value="TreeGrafter"/>
</dbReference>
<keyword evidence="3" id="KW-0378">Hydrolase</keyword>
<accession>A0A2R6PNB2</accession>
<organism evidence="7 8">
    <name type="scientific">Hermanssonia centrifuga</name>
    <dbReference type="NCBI Taxonomy" id="98765"/>
    <lineage>
        <taxon>Eukaryota</taxon>
        <taxon>Fungi</taxon>
        <taxon>Dikarya</taxon>
        <taxon>Basidiomycota</taxon>
        <taxon>Agaricomycotina</taxon>
        <taxon>Agaricomycetes</taxon>
        <taxon>Polyporales</taxon>
        <taxon>Meruliaceae</taxon>
        <taxon>Hermanssonia</taxon>
    </lineage>
</organism>
<gene>
    <name evidence="7" type="ORF">PHLCEN_2v4712</name>
</gene>
<comment type="caution">
    <text evidence="7">The sequence shown here is derived from an EMBL/GenBank/DDBJ whole genome shotgun (WGS) entry which is preliminary data.</text>
</comment>
<dbReference type="Proteomes" id="UP000186601">
    <property type="component" value="Unassembled WGS sequence"/>
</dbReference>
<dbReference type="GO" id="GO:0006505">
    <property type="term" value="P:GPI anchor metabolic process"/>
    <property type="evidence" value="ECO:0007669"/>
    <property type="project" value="TreeGrafter"/>
</dbReference>
<dbReference type="Pfam" id="PF07819">
    <property type="entry name" value="PGAP1"/>
    <property type="match status" value="1"/>
</dbReference>
<evidence type="ECO:0000313" key="8">
    <source>
        <dbReference type="Proteomes" id="UP000186601"/>
    </source>
</evidence>
<evidence type="ECO:0000256" key="3">
    <source>
        <dbReference type="ARBA" id="ARBA00022801"/>
    </source>
</evidence>
<keyword evidence="2" id="KW-0812">Transmembrane</keyword>
<feature type="domain" description="GPI inositol-deacylase PGAP1-like alpha/beta" evidence="6">
    <location>
        <begin position="2"/>
        <end position="103"/>
    </location>
</feature>
<keyword evidence="4" id="KW-1133">Transmembrane helix</keyword>
<dbReference type="OrthoDB" id="348976at2759"/>
<dbReference type="GO" id="GO:0050185">
    <property type="term" value="F:phosphatidylinositol deacylase activity"/>
    <property type="evidence" value="ECO:0007669"/>
    <property type="project" value="TreeGrafter"/>
</dbReference>
<dbReference type="AlphaFoldDB" id="A0A2R6PNB2"/>
<evidence type="ECO:0000256" key="4">
    <source>
        <dbReference type="ARBA" id="ARBA00022989"/>
    </source>
</evidence>
<evidence type="ECO:0000256" key="1">
    <source>
        <dbReference type="ARBA" id="ARBA00004308"/>
    </source>
</evidence>